<dbReference type="RefSeq" id="WP_146286849.1">
    <property type="nucleotide sequence ID" value="NZ_BMLP01000003.1"/>
</dbReference>
<evidence type="ECO:0000313" key="4">
    <source>
        <dbReference type="Proteomes" id="UP000598196"/>
    </source>
</evidence>
<dbReference type="InterPro" id="IPR050557">
    <property type="entry name" value="RTX_toxin/Mannuronan_C5-epim"/>
</dbReference>
<dbReference type="PROSITE" id="PS00330">
    <property type="entry name" value="HEMOLYSIN_CALCIUM"/>
    <property type="match status" value="1"/>
</dbReference>
<evidence type="ECO:0000256" key="1">
    <source>
        <dbReference type="ARBA" id="ARBA00004613"/>
    </source>
</evidence>
<keyword evidence="4" id="KW-1185">Reference proteome</keyword>
<dbReference type="Pfam" id="PF00353">
    <property type="entry name" value="HemolysinCabind"/>
    <property type="match status" value="5"/>
</dbReference>
<dbReference type="OrthoDB" id="7779218at2"/>
<comment type="caution">
    <text evidence="3">The sequence shown here is derived from an EMBL/GenBank/DDBJ whole genome shotgun (WGS) entry which is preliminary data.</text>
</comment>
<evidence type="ECO:0000313" key="3">
    <source>
        <dbReference type="EMBL" id="GGO32910.1"/>
    </source>
</evidence>
<name>A0A917YMF2_9RHOB</name>
<comment type="subcellular location">
    <subcellularLocation>
        <location evidence="1">Secreted</location>
    </subcellularLocation>
</comment>
<dbReference type="Proteomes" id="UP000598196">
    <property type="component" value="Unassembled WGS sequence"/>
</dbReference>
<proteinExistence type="predicted"/>
<gene>
    <name evidence="3" type="ORF">GCM10010991_21350</name>
</gene>
<dbReference type="EMBL" id="BMLP01000003">
    <property type="protein sequence ID" value="GGO32910.1"/>
    <property type="molecule type" value="Genomic_DNA"/>
</dbReference>
<dbReference type="InterPro" id="IPR018511">
    <property type="entry name" value="Hemolysin-typ_Ca-bd_CS"/>
</dbReference>
<dbReference type="SUPFAM" id="SSF51120">
    <property type="entry name" value="beta-Roll"/>
    <property type="match status" value="3"/>
</dbReference>
<sequence>MPTFEGNDRDNVLRGGEQSDVVWGYGGADTFHWTSGRGNDTYYGGTGGENYNTDPYAPGNPGGDRLYLDGTTGATITFRATDAGTVSIGGNELQFNGFERFFGTGGNDVFLGGGAKHNSTGNGIPHHGLSIFSRAGNDSIVGSRFDDIIDGGSGSDTINAGGGNDFIHSSTGDDLINGGGGNENIRWGSGDKNHNPGNDTISGGSGSDLINIWIKRGDILPSNEAQGIDGIRVTINSINASGSMAGGANTTIGGPSSLRFSNFELGWTHGGNDTLDASDATIAGNRMGVNFNTRWGHDRLIGSNGNDTLVSDDGKDTIEGGRGNDQLWIGNGTGGDGDRDVIIFNAGDGKDTVYGFDSRDQISGYDSAREVSNGTLLNFGNGDTVLLHGYYDLI</sequence>
<dbReference type="InterPro" id="IPR011049">
    <property type="entry name" value="Serralysin-like_metalloprot_C"/>
</dbReference>
<dbReference type="GO" id="GO:0005576">
    <property type="term" value="C:extracellular region"/>
    <property type="evidence" value="ECO:0007669"/>
    <property type="project" value="UniProtKB-SubCell"/>
</dbReference>
<protein>
    <recommendedName>
        <fullName evidence="5">Hemolysin-type calcium-binding repeat-containing protein</fullName>
    </recommendedName>
</protein>
<accession>A0A917YMF2</accession>
<dbReference type="AlphaFoldDB" id="A0A917YMF2"/>
<evidence type="ECO:0008006" key="5">
    <source>
        <dbReference type="Google" id="ProtNLM"/>
    </source>
</evidence>
<evidence type="ECO:0000256" key="2">
    <source>
        <dbReference type="ARBA" id="ARBA00022525"/>
    </source>
</evidence>
<dbReference type="InterPro" id="IPR001343">
    <property type="entry name" value="Hemolysn_Ca-bd"/>
</dbReference>
<organism evidence="3 4">
    <name type="scientific">Gemmobacter aquaticus</name>
    <dbReference type="NCBI Taxonomy" id="490185"/>
    <lineage>
        <taxon>Bacteria</taxon>
        <taxon>Pseudomonadati</taxon>
        <taxon>Pseudomonadota</taxon>
        <taxon>Alphaproteobacteria</taxon>
        <taxon>Rhodobacterales</taxon>
        <taxon>Paracoccaceae</taxon>
        <taxon>Gemmobacter</taxon>
    </lineage>
</organism>
<dbReference type="GO" id="GO:0005509">
    <property type="term" value="F:calcium ion binding"/>
    <property type="evidence" value="ECO:0007669"/>
    <property type="project" value="InterPro"/>
</dbReference>
<dbReference type="PRINTS" id="PR00313">
    <property type="entry name" value="CABNDNGRPT"/>
</dbReference>
<keyword evidence="2" id="KW-0964">Secreted</keyword>
<dbReference type="Gene3D" id="2.150.10.10">
    <property type="entry name" value="Serralysin-like metalloprotease, C-terminal"/>
    <property type="match status" value="2"/>
</dbReference>
<reference evidence="3 4" key="1">
    <citation type="journal article" date="2014" name="Int. J. Syst. Evol. Microbiol.">
        <title>Complete genome sequence of Corynebacterium casei LMG S-19264T (=DSM 44701T), isolated from a smear-ripened cheese.</title>
        <authorList>
            <consortium name="US DOE Joint Genome Institute (JGI-PGF)"/>
            <person name="Walter F."/>
            <person name="Albersmeier A."/>
            <person name="Kalinowski J."/>
            <person name="Ruckert C."/>
        </authorList>
    </citation>
    <scope>NUCLEOTIDE SEQUENCE [LARGE SCALE GENOMIC DNA]</scope>
    <source>
        <strain evidence="3 4">CGMCC 1.7029</strain>
    </source>
</reference>
<dbReference type="PANTHER" id="PTHR38340">
    <property type="entry name" value="S-LAYER PROTEIN"/>
    <property type="match status" value="1"/>
</dbReference>
<dbReference type="PANTHER" id="PTHR38340:SF1">
    <property type="entry name" value="S-LAYER PROTEIN"/>
    <property type="match status" value="1"/>
</dbReference>